<evidence type="ECO:0000313" key="5">
    <source>
        <dbReference type="Proteomes" id="UP000277766"/>
    </source>
</evidence>
<dbReference type="GO" id="GO:0008233">
    <property type="term" value="F:peptidase activity"/>
    <property type="evidence" value="ECO:0007669"/>
    <property type="project" value="InterPro"/>
</dbReference>
<sequence length="229" mass="25740">MRWPAPDGTLLQVQTTGSGPPLLLLSGGPGCVNYLRPVADLLPHWTCYLPDPRGVGQSGGEPHRLLGELADLESLRRQLGLKRWTVLGHSWGADLGLAYALEYPGQLEQLVCFAGTGVQHDRDWSAAYQAGQHLETHFEVECSEAVWEALRGDWRRYIKQPELWARLARLGVPVTFLHMEKDIRPNWFVCQLAELLPYGRYLELPGASHYAWLTHGPELQHALLRALKP</sequence>
<dbReference type="InterPro" id="IPR000073">
    <property type="entry name" value="AB_hydrolase_1"/>
</dbReference>
<proteinExistence type="inferred from homology"/>
<feature type="domain" description="AB hydrolase-1" evidence="3">
    <location>
        <begin position="20"/>
        <end position="115"/>
    </location>
</feature>
<dbReference type="InterPro" id="IPR002410">
    <property type="entry name" value="Peptidase_S33"/>
</dbReference>
<dbReference type="GO" id="GO:0006508">
    <property type="term" value="P:proteolysis"/>
    <property type="evidence" value="ECO:0007669"/>
    <property type="project" value="InterPro"/>
</dbReference>
<organism evidence="4 5">
    <name type="scientific">Deinococcus radiophilus</name>
    <dbReference type="NCBI Taxonomy" id="32062"/>
    <lineage>
        <taxon>Bacteria</taxon>
        <taxon>Thermotogati</taxon>
        <taxon>Deinococcota</taxon>
        <taxon>Deinococci</taxon>
        <taxon>Deinococcales</taxon>
        <taxon>Deinococcaceae</taxon>
        <taxon>Deinococcus</taxon>
    </lineage>
</organism>
<dbReference type="GO" id="GO:0016020">
    <property type="term" value="C:membrane"/>
    <property type="evidence" value="ECO:0007669"/>
    <property type="project" value="TreeGrafter"/>
</dbReference>
<dbReference type="PANTHER" id="PTHR43798">
    <property type="entry name" value="MONOACYLGLYCEROL LIPASE"/>
    <property type="match status" value="1"/>
</dbReference>
<protein>
    <submittedName>
        <fullName evidence="4">Alpha/beta hydrolase</fullName>
    </submittedName>
</protein>
<dbReference type="Gene3D" id="3.40.50.1820">
    <property type="entry name" value="alpha/beta hydrolase"/>
    <property type="match status" value="1"/>
</dbReference>
<name>A0A431W0J6_9DEIO</name>
<gene>
    <name evidence="4" type="ORF">EJ104_03790</name>
</gene>
<dbReference type="SUPFAM" id="SSF53474">
    <property type="entry name" value="alpha/beta-Hydrolases"/>
    <property type="match status" value="1"/>
</dbReference>
<keyword evidence="5" id="KW-1185">Reference proteome</keyword>
<dbReference type="Pfam" id="PF00561">
    <property type="entry name" value="Abhydrolase_1"/>
    <property type="match status" value="1"/>
</dbReference>
<dbReference type="RefSeq" id="WP_126351433.1">
    <property type="nucleotide sequence ID" value="NZ_CP086380.1"/>
</dbReference>
<evidence type="ECO:0000256" key="1">
    <source>
        <dbReference type="ARBA" id="ARBA00010088"/>
    </source>
</evidence>
<evidence type="ECO:0000256" key="2">
    <source>
        <dbReference type="ARBA" id="ARBA00022801"/>
    </source>
</evidence>
<dbReference type="AlphaFoldDB" id="A0A431W0J6"/>
<accession>A0A431W0J6</accession>
<evidence type="ECO:0000259" key="3">
    <source>
        <dbReference type="Pfam" id="PF00561"/>
    </source>
</evidence>
<dbReference type="PANTHER" id="PTHR43798:SF33">
    <property type="entry name" value="HYDROLASE, PUTATIVE (AFU_ORTHOLOGUE AFUA_2G14860)-RELATED"/>
    <property type="match status" value="1"/>
</dbReference>
<reference evidence="4 5" key="1">
    <citation type="submission" date="2018-12" db="EMBL/GenBank/DDBJ databases">
        <title>Deinococcus radiophilus ATCC 27603 genome sequencing and assembly.</title>
        <authorList>
            <person name="Maclea K.S."/>
            <person name="Maynard C.R."/>
        </authorList>
    </citation>
    <scope>NUCLEOTIDE SEQUENCE [LARGE SCALE GENOMIC DNA]</scope>
    <source>
        <strain evidence="4 5">ATCC 27603</strain>
    </source>
</reference>
<dbReference type="OrthoDB" id="9775557at2"/>
<dbReference type="InterPro" id="IPR050266">
    <property type="entry name" value="AB_hydrolase_sf"/>
</dbReference>
<comment type="caution">
    <text evidence="4">The sequence shown here is derived from an EMBL/GenBank/DDBJ whole genome shotgun (WGS) entry which is preliminary data.</text>
</comment>
<keyword evidence="2 4" id="KW-0378">Hydrolase</keyword>
<comment type="similarity">
    <text evidence="1">Belongs to the peptidase S33 family.</text>
</comment>
<dbReference type="PRINTS" id="PR00793">
    <property type="entry name" value="PROAMNOPTASE"/>
</dbReference>
<evidence type="ECO:0000313" key="4">
    <source>
        <dbReference type="EMBL" id="RTR28978.1"/>
    </source>
</evidence>
<dbReference type="EMBL" id="RXPE01000005">
    <property type="protein sequence ID" value="RTR28978.1"/>
    <property type="molecule type" value="Genomic_DNA"/>
</dbReference>
<dbReference type="InterPro" id="IPR029058">
    <property type="entry name" value="AB_hydrolase_fold"/>
</dbReference>
<dbReference type="Proteomes" id="UP000277766">
    <property type="component" value="Unassembled WGS sequence"/>
</dbReference>